<evidence type="ECO:0000313" key="6">
    <source>
        <dbReference type="EMBL" id="RCN28679.1"/>
    </source>
</evidence>
<evidence type="ECO:0000256" key="2">
    <source>
        <dbReference type="ARBA" id="ARBA00023065"/>
    </source>
</evidence>
<keyword evidence="3 4" id="KW-0812">Transmembrane</keyword>
<organism evidence="6 7">
    <name type="scientific">Ancylostoma caninum</name>
    <name type="common">Dog hookworm</name>
    <dbReference type="NCBI Taxonomy" id="29170"/>
    <lineage>
        <taxon>Eukaryota</taxon>
        <taxon>Metazoa</taxon>
        <taxon>Ecdysozoa</taxon>
        <taxon>Nematoda</taxon>
        <taxon>Chromadorea</taxon>
        <taxon>Rhabditida</taxon>
        <taxon>Rhabditina</taxon>
        <taxon>Rhabditomorpha</taxon>
        <taxon>Strongyloidea</taxon>
        <taxon>Ancylostomatidae</taxon>
        <taxon>Ancylostomatinae</taxon>
        <taxon>Ancylostoma</taxon>
    </lineage>
</organism>
<accession>A0A368FCE3</accession>
<dbReference type="AlphaFoldDB" id="A0A368FCE3"/>
<dbReference type="Proteomes" id="UP000252519">
    <property type="component" value="Unassembled WGS sequence"/>
</dbReference>
<keyword evidence="2" id="KW-0406">Ion transport</keyword>
<name>A0A368FCE3_ANCCA</name>
<dbReference type="InterPro" id="IPR045095">
    <property type="entry name" value="ACDP"/>
</dbReference>
<keyword evidence="1" id="KW-0677">Repeat</keyword>
<evidence type="ECO:0000259" key="5">
    <source>
        <dbReference type="PROSITE" id="PS51846"/>
    </source>
</evidence>
<gene>
    <name evidence="6" type="ORF">ANCCAN_25575</name>
</gene>
<dbReference type="GO" id="GO:0016020">
    <property type="term" value="C:membrane"/>
    <property type="evidence" value="ECO:0007669"/>
    <property type="project" value="UniProtKB-UniRule"/>
</dbReference>
<keyword evidence="3 4" id="KW-1133">Transmembrane helix</keyword>
<dbReference type="SUPFAM" id="SSF54631">
    <property type="entry name" value="CBS-domain pair"/>
    <property type="match status" value="1"/>
</dbReference>
<sequence>MLQSVCNRFGLKLAAKTRHITLLLFIVCAPIAWPLSKVVDYVLGREVREIYSEEQLKTLIKVQSKKMEEAAQGDILARIADFPKKTVQEMMTPMEDAFVLSGSETLDLKLLVTILEKGYTRIPVFEEKNKSNISTVLNVKDLATMTIDRRWTVQQVIGQIDAARTQMRFVLAAQKGESLMQEMMKGEHHLCAVIRFSYSRYKVVGLITFEDVIEEVFGDIEDDSDKMWNSRRAGIHKDQETLEWFRQTEWEKRTGLNVNATLKLIQV</sequence>
<dbReference type="GO" id="GO:0010960">
    <property type="term" value="P:magnesium ion homeostasis"/>
    <property type="evidence" value="ECO:0007669"/>
    <property type="project" value="InterPro"/>
</dbReference>
<dbReference type="PANTHER" id="PTHR12064">
    <property type="entry name" value="METAL TRANSPORTER CNNM"/>
    <property type="match status" value="1"/>
</dbReference>
<keyword evidence="2" id="KW-0813">Transport</keyword>
<evidence type="ECO:0000256" key="1">
    <source>
        <dbReference type="ARBA" id="ARBA00022737"/>
    </source>
</evidence>
<proteinExistence type="predicted"/>
<evidence type="ECO:0000256" key="4">
    <source>
        <dbReference type="SAM" id="Phobius"/>
    </source>
</evidence>
<dbReference type="InterPro" id="IPR002550">
    <property type="entry name" value="CNNM"/>
</dbReference>
<dbReference type="Gene3D" id="3.10.580.10">
    <property type="entry name" value="CBS-domain"/>
    <property type="match status" value="1"/>
</dbReference>
<dbReference type="GO" id="GO:0030026">
    <property type="term" value="P:intracellular manganese ion homeostasis"/>
    <property type="evidence" value="ECO:0007669"/>
    <property type="project" value="TreeGrafter"/>
</dbReference>
<dbReference type="STRING" id="29170.A0A368FCE3"/>
<dbReference type="Pfam" id="PF01595">
    <property type="entry name" value="CNNM"/>
    <property type="match status" value="1"/>
</dbReference>
<dbReference type="EMBL" id="JOJR01002408">
    <property type="protein sequence ID" value="RCN28679.1"/>
    <property type="molecule type" value="Genomic_DNA"/>
</dbReference>
<dbReference type="GO" id="GO:0005737">
    <property type="term" value="C:cytoplasm"/>
    <property type="evidence" value="ECO:0007669"/>
    <property type="project" value="TreeGrafter"/>
</dbReference>
<feature type="domain" description="CNNM transmembrane" evidence="5">
    <location>
        <begin position="1"/>
        <end position="74"/>
    </location>
</feature>
<evidence type="ECO:0000313" key="7">
    <source>
        <dbReference type="Proteomes" id="UP000252519"/>
    </source>
</evidence>
<dbReference type="PANTHER" id="PTHR12064:SF97">
    <property type="entry name" value="METAL TRANSPORTER CNNM-5"/>
    <property type="match status" value="1"/>
</dbReference>
<protein>
    <recommendedName>
        <fullName evidence="5">CNNM transmembrane domain-containing protein</fullName>
    </recommendedName>
</protein>
<reference evidence="6 7" key="1">
    <citation type="submission" date="2014-10" db="EMBL/GenBank/DDBJ databases">
        <title>Draft genome of the hookworm Ancylostoma caninum.</title>
        <authorList>
            <person name="Mitreva M."/>
        </authorList>
    </citation>
    <scope>NUCLEOTIDE SEQUENCE [LARGE SCALE GENOMIC DNA]</scope>
    <source>
        <strain evidence="6 7">Baltimore</strain>
    </source>
</reference>
<dbReference type="InterPro" id="IPR046342">
    <property type="entry name" value="CBS_dom_sf"/>
</dbReference>
<keyword evidence="7" id="KW-1185">Reference proteome</keyword>
<dbReference type="GO" id="GO:0006811">
    <property type="term" value="P:monoatomic ion transport"/>
    <property type="evidence" value="ECO:0007669"/>
    <property type="project" value="UniProtKB-KW"/>
</dbReference>
<dbReference type="PROSITE" id="PS51846">
    <property type="entry name" value="CNNM"/>
    <property type="match status" value="1"/>
</dbReference>
<feature type="transmembrane region" description="Helical" evidence="4">
    <location>
        <begin position="20"/>
        <end position="36"/>
    </location>
</feature>
<evidence type="ECO:0000256" key="3">
    <source>
        <dbReference type="PROSITE-ProRule" id="PRU01193"/>
    </source>
</evidence>
<comment type="caution">
    <text evidence="6">The sequence shown here is derived from an EMBL/GenBank/DDBJ whole genome shotgun (WGS) entry which is preliminary data.</text>
</comment>
<keyword evidence="3 4" id="KW-0472">Membrane</keyword>
<dbReference type="OrthoDB" id="5353557at2759"/>